<proteinExistence type="predicted"/>
<reference evidence="2" key="2">
    <citation type="submission" date="2015-03" db="UniProtKB">
        <authorList>
            <consortium name="EnsemblPlants"/>
        </authorList>
    </citation>
    <scope>IDENTIFICATION</scope>
</reference>
<accession>A0A0D3ADC9</accession>
<evidence type="ECO:0000256" key="1">
    <source>
        <dbReference type="SAM" id="MobiDB-lite"/>
    </source>
</evidence>
<dbReference type="HOGENOM" id="CLU_333002_0_0_1"/>
<dbReference type="Gramene" id="Bo1g126250.1">
    <property type="protein sequence ID" value="Bo1g126250.1"/>
    <property type="gene ID" value="Bo1g126250"/>
</dbReference>
<protein>
    <submittedName>
        <fullName evidence="2">Uncharacterized protein</fullName>
    </submittedName>
</protein>
<evidence type="ECO:0000313" key="2">
    <source>
        <dbReference type="EnsemblPlants" id="Bo1g126250.1"/>
    </source>
</evidence>
<dbReference type="Proteomes" id="UP000032141">
    <property type="component" value="Chromosome C1"/>
</dbReference>
<dbReference type="ExpressionAtlas" id="A0A0D3ADC9">
    <property type="expression patterns" value="baseline"/>
</dbReference>
<keyword evidence="3" id="KW-1185">Reference proteome</keyword>
<organism evidence="2 3">
    <name type="scientific">Brassica oleracea var. oleracea</name>
    <dbReference type="NCBI Taxonomy" id="109376"/>
    <lineage>
        <taxon>Eukaryota</taxon>
        <taxon>Viridiplantae</taxon>
        <taxon>Streptophyta</taxon>
        <taxon>Embryophyta</taxon>
        <taxon>Tracheophyta</taxon>
        <taxon>Spermatophyta</taxon>
        <taxon>Magnoliopsida</taxon>
        <taxon>eudicotyledons</taxon>
        <taxon>Gunneridae</taxon>
        <taxon>Pentapetalae</taxon>
        <taxon>rosids</taxon>
        <taxon>malvids</taxon>
        <taxon>Brassicales</taxon>
        <taxon>Brassicaceae</taxon>
        <taxon>Brassiceae</taxon>
        <taxon>Brassica</taxon>
    </lineage>
</organism>
<dbReference type="eggNOG" id="KOG1051">
    <property type="taxonomic scope" value="Eukaryota"/>
</dbReference>
<sequence length="859" mass="98007">MAGVEFLVFDDASGDLRPWISALEDQFATDDYSNLNKLALAVYLIGGKAEAFVHHRQESKYFYTWDDFKSSLLLRFGERDDPERIRLLAERDKSVLNGRNSETIKNTDAIQEVKEHIVNLEPNELHQEESALNATKTNVDQEMEVVCSIQDKILLEEINSVLETDGVHPREAIPKSQVLVSSTKSDYGEILFKSCSMNRITANQIDLVKNIECFDVAWLFSSRNLMDSVRVRDEFSKSLSDTESIGNAHQMYDRNSLRATSSEKHMKQLKCWKFKFKRKNLTGTRPKIEQHKLVISVTNLGQNEKRFSDLADRLQKANTEAGRRYDIARSASVRYGGIQDVESTFSQLEGSYDEHMMLTENVGPDNSDEVVSCWISIPVTSLNQKEPERLIGLVDTVHRRAVSQDQVLYADLSSDNMTLVPDVNLQKHLMLQQVLVSDWRLGYSMSVFSSNQAVVQWFRIVQEFETDSGRNIRWLYIQFLACQNAFLNRNLLFQHKVSTSLTGLLPKDRILELCSMVNDAYDGVGIIWSNMSVSHTDVLSVLEMEHQVVYTNKLWDPGGTAVARCLRVLWRHQEQWCWSRLHINDSYAMRCSGRESDYAAGTSKATDSVEDTSGFPKRDSQSTHEAGSVTMSREDCSAESLILEELIKTEDSLQEDFSNEKTRERKFKDLCFSQGMIMASAIAMRDEMVFSGKSWETLKLMKQLGCRSDDMLQKFCTEMWLIVTARWTCDQRLMAFYEAVQNSWFAGVVGASNGTDSFSIWHRWRYRPAIALCAEQEVDKLNENLPSDFISSTGHSVFAGNIKTVSEDLVPAICGSTCLIETELAETEKLKQEREVICSQTFSSNLVVKVFWEGEICYR</sequence>
<dbReference type="EnsemblPlants" id="Bo1g126250.1">
    <property type="protein sequence ID" value="Bo1g126250.1"/>
    <property type="gene ID" value="Bo1g126250"/>
</dbReference>
<name>A0A0D3ADC9_BRAOL</name>
<evidence type="ECO:0000313" key="3">
    <source>
        <dbReference type="Proteomes" id="UP000032141"/>
    </source>
</evidence>
<dbReference type="AlphaFoldDB" id="A0A0D3ADC9"/>
<dbReference type="STRING" id="109376.A0A0D3ADC9"/>
<reference evidence="2 3" key="1">
    <citation type="journal article" date="2014" name="Genome Biol.">
        <title>Transcriptome and methylome profiling reveals relics of genome dominance in the mesopolyploid Brassica oleracea.</title>
        <authorList>
            <person name="Parkin I.A."/>
            <person name="Koh C."/>
            <person name="Tang H."/>
            <person name="Robinson S.J."/>
            <person name="Kagale S."/>
            <person name="Clarke W.E."/>
            <person name="Town C.D."/>
            <person name="Nixon J."/>
            <person name="Krishnakumar V."/>
            <person name="Bidwell S.L."/>
            <person name="Denoeud F."/>
            <person name="Belcram H."/>
            <person name="Links M.G."/>
            <person name="Just J."/>
            <person name="Clarke C."/>
            <person name="Bender T."/>
            <person name="Huebert T."/>
            <person name="Mason A.S."/>
            <person name="Pires J.C."/>
            <person name="Barker G."/>
            <person name="Moore J."/>
            <person name="Walley P.G."/>
            <person name="Manoli S."/>
            <person name="Batley J."/>
            <person name="Edwards D."/>
            <person name="Nelson M.N."/>
            <person name="Wang X."/>
            <person name="Paterson A.H."/>
            <person name="King G."/>
            <person name="Bancroft I."/>
            <person name="Chalhoub B."/>
            <person name="Sharpe A.G."/>
        </authorList>
    </citation>
    <scope>NUCLEOTIDE SEQUENCE</scope>
    <source>
        <strain evidence="2 3">cv. TO1000</strain>
    </source>
</reference>
<feature type="region of interest" description="Disordered" evidence="1">
    <location>
        <begin position="601"/>
        <end position="630"/>
    </location>
</feature>